<sequence>MSNATPNNPVPTLADLMEHANAQWRVFDLGRRIQSISKQEFAAVEANDKPYPYPIQQKARFALLFWDQNQAKADGMKNPFIWFLQFDVDELGMLKLQQRDHYISLVIKELGGALAGDTEQQADKLNNHPYSFTPDQNRQAAFNARVKVALKQPASMYYEHAQAYFNGHLGTDKWQELTVQGIADFASRIDVKDNQTALIKALDDLTVQTLSVLGATLEHYTIGVALTEKLIEQQKVAISTSDHEQVFHLLRCMAGSESKALVLQQLKHLLSCHDIDEESLFLIIAGRFWSYLNDQELLHVFFDRVAQHPNQQLFPGIFADLVAIPETRQTMLNLLRDPNRSTAVSRAIGTLFGR</sequence>
<organism evidence="1 2">
    <name type="scientific">Psychrosphaera ytuae</name>
    <dbReference type="NCBI Taxonomy" id="2820710"/>
    <lineage>
        <taxon>Bacteria</taxon>
        <taxon>Pseudomonadati</taxon>
        <taxon>Pseudomonadota</taxon>
        <taxon>Gammaproteobacteria</taxon>
        <taxon>Alteromonadales</taxon>
        <taxon>Pseudoalteromonadaceae</taxon>
        <taxon>Psychrosphaera</taxon>
    </lineage>
</organism>
<evidence type="ECO:0000313" key="1">
    <source>
        <dbReference type="EMBL" id="QTH63995.1"/>
    </source>
</evidence>
<reference evidence="1" key="1">
    <citation type="submission" date="2021-03" db="EMBL/GenBank/DDBJ databases">
        <title>Description of Psychrosphaera ytuae sp. nov. isolated from deep sea sediment of South China Sea.</title>
        <authorList>
            <person name="Zhang J."/>
            <person name="Xu X.-D."/>
        </authorList>
    </citation>
    <scope>NUCLEOTIDE SEQUENCE</scope>
    <source>
        <strain evidence="1">MTZ26</strain>
    </source>
</reference>
<keyword evidence="2" id="KW-1185">Reference proteome</keyword>
<protein>
    <submittedName>
        <fullName evidence="1">DUF3549 family protein</fullName>
    </submittedName>
</protein>
<evidence type="ECO:0000313" key="2">
    <source>
        <dbReference type="Proteomes" id="UP000682739"/>
    </source>
</evidence>
<dbReference type="InterPro" id="IPR021936">
    <property type="entry name" value="DUF3549"/>
</dbReference>
<dbReference type="AlphaFoldDB" id="A0A975DBA3"/>
<dbReference type="KEGG" id="psym:J1N51_00400"/>
<name>A0A975DBA3_9GAMM</name>
<gene>
    <name evidence="1" type="ORF">J1N51_00400</name>
</gene>
<dbReference type="Pfam" id="PF12069">
    <property type="entry name" value="DUF3549"/>
    <property type="match status" value="1"/>
</dbReference>
<proteinExistence type="predicted"/>
<dbReference type="EMBL" id="CP072110">
    <property type="protein sequence ID" value="QTH63995.1"/>
    <property type="molecule type" value="Genomic_DNA"/>
</dbReference>
<dbReference type="Proteomes" id="UP000682739">
    <property type="component" value="Chromosome"/>
</dbReference>
<accession>A0A975DBA3</accession>
<dbReference type="RefSeq" id="WP_208832050.1">
    <property type="nucleotide sequence ID" value="NZ_CP072110.1"/>
</dbReference>